<protein>
    <submittedName>
        <fullName evidence="1">Uncharacterized protein</fullName>
    </submittedName>
</protein>
<organism evidence="1 2">
    <name type="scientific">Punica granatum</name>
    <name type="common">Pomegranate</name>
    <dbReference type="NCBI Taxonomy" id="22663"/>
    <lineage>
        <taxon>Eukaryota</taxon>
        <taxon>Viridiplantae</taxon>
        <taxon>Streptophyta</taxon>
        <taxon>Embryophyta</taxon>
        <taxon>Tracheophyta</taxon>
        <taxon>Spermatophyta</taxon>
        <taxon>Magnoliopsida</taxon>
        <taxon>eudicotyledons</taxon>
        <taxon>Gunneridae</taxon>
        <taxon>Pentapetalae</taxon>
        <taxon>rosids</taxon>
        <taxon>malvids</taxon>
        <taxon>Myrtales</taxon>
        <taxon>Lythraceae</taxon>
        <taxon>Punica</taxon>
    </lineage>
</organism>
<sequence>MPAPAAIYTVCPPMVFPASSVPSPTHLQAVEPPPYPSLQPHTGLPYQATPPINTTFLEPGTPTHAAQFASPTHFFPEADAEQERRLKRMEGTIRALQANETHPNASYGDCSLFPGMRLPSKVKILEFRTYEGTTDPQHHLRHYQGKMLQYWDYEEFVINSFQSEGISSRLVHVAKGRRHSNMGRPFPEIDRPVSVLCRNASDPLGIEHERDGARPKV</sequence>
<keyword evidence="2" id="KW-1185">Reference proteome</keyword>
<evidence type="ECO:0000313" key="2">
    <source>
        <dbReference type="Proteomes" id="UP000233551"/>
    </source>
</evidence>
<dbReference type="Proteomes" id="UP000233551">
    <property type="component" value="Unassembled WGS sequence"/>
</dbReference>
<dbReference type="AlphaFoldDB" id="A0A2I0IMR6"/>
<proteinExistence type="predicted"/>
<gene>
    <name evidence="1" type="ORF">CRG98_034321</name>
</gene>
<evidence type="ECO:0000313" key="1">
    <source>
        <dbReference type="EMBL" id="PKI45292.1"/>
    </source>
</evidence>
<accession>A0A2I0IMR6</accession>
<reference evidence="1 2" key="1">
    <citation type="submission" date="2017-11" db="EMBL/GenBank/DDBJ databases">
        <title>De-novo sequencing of pomegranate (Punica granatum L.) genome.</title>
        <authorList>
            <person name="Akparov Z."/>
            <person name="Amiraslanov A."/>
            <person name="Hajiyeva S."/>
            <person name="Abbasov M."/>
            <person name="Kaur K."/>
            <person name="Hamwieh A."/>
            <person name="Solovyev V."/>
            <person name="Salamov A."/>
            <person name="Braich B."/>
            <person name="Kosarev P."/>
            <person name="Mahmoud A."/>
            <person name="Hajiyev E."/>
            <person name="Babayeva S."/>
            <person name="Izzatullayeva V."/>
            <person name="Mammadov A."/>
            <person name="Mammadov A."/>
            <person name="Sharifova S."/>
            <person name="Ojaghi J."/>
            <person name="Eynullazada K."/>
            <person name="Bayramov B."/>
            <person name="Abdulazimova A."/>
            <person name="Shahmuradov I."/>
        </authorList>
    </citation>
    <scope>NUCLEOTIDE SEQUENCE [LARGE SCALE GENOMIC DNA]</scope>
    <source>
        <strain evidence="2">cv. AG2017</strain>
        <tissue evidence="1">Leaf</tissue>
    </source>
</reference>
<dbReference type="EMBL" id="PGOL01002740">
    <property type="protein sequence ID" value="PKI45292.1"/>
    <property type="molecule type" value="Genomic_DNA"/>
</dbReference>
<name>A0A2I0IMR6_PUNGR</name>
<comment type="caution">
    <text evidence="1">The sequence shown here is derived from an EMBL/GenBank/DDBJ whole genome shotgun (WGS) entry which is preliminary data.</text>
</comment>